<evidence type="ECO:0000313" key="2">
    <source>
        <dbReference type="Proteomes" id="UP000075238"/>
    </source>
</evidence>
<keyword evidence="2" id="KW-1185">Reference proteome</keyword>
<sequence>MKLLEVIRFVIYVPDSSGTEVRVDYLFSPDGRLIAYHSFQDGTPSEVAERDLGIHRAVSRGESMSPCET</sequence>
<protein>
    <submittedName>
        <fullName evidence="1">Uncharacterized protein</fullName>
    </submittedName>
</protein>
<gene>
    <name evidence="1" type="ORF">A2G96_16930</name>
</gene>
<dbReference type="KEGG" id="cnan:A2G96_16930"/>
<name>A0A142JMH2_9BURK</name>
<evidence type="ECO:0000313" key="1">
    <source>
        <dbReference type="EMBL" id="AMR79284.1"/>
    </source>
</evidence>
<dbReference type="Proteomes" id="UP000075238">
    <property type="component" value="Chromosome 1"/>
</dbReference>
<reference evidence="1 2" key="1">
    <citation type="submission" date="2016-03" db="EMBL/GenBank/DDBJ databases">
        <title>Complete genome sequence of a novel chlorpyrifos degrading bacterium, Cupriavidus nantongensis sp. X1.</title>
        <authorList>
            <person name="Fang L."/>
        </authorList>
    </citation>
    <scope>NUCLEOTIDE SEQUENCE [LARGE SCALE GENOMIC DNA]</scope>
    <source>
        <strain evidence="1 2">X1</strain>
    </source>
</reference>
<accession>A0A142JMH2</accession>
<dbReference type="EMBL" id="CP014844">
    <property type="protein sequence ID" value="AMR79284.1"/>
    <property type="molecule type" value="Genomic_DNA"/>
</dbReference>
<dbReference type="AlphaFoldDB" id="A0A142JMH2"/>
<proteinExistence type="predicted"/>
<organism evidence="1 2">
    <name type="scientific">Cupriavidus nantongensis</name>
    <dbReference type="NCBI Taxonomy" id="1796606"/>
    <lineage>
        <taxon>Bacteria</taxon>
        <taxon>Pseudomonadati</taxon>
        <taxon>Pseudomonadota</taxon>
        <taxon>Betaproteobacteria</taxon>
        <taxon>Burkholderiales</taxon>
        <taxon>Burkholderiaceae</taxon>
        <taxon>Cupriavidus</taxon>
    </lineage>
</organism>